<evidence type="ECO:0000256" key="1">
    <source>
        <dbReference type="SAM" id="MobiDB-lite"/>
    </source>
</evidence>
<feature type="non-terminal residue" evidence="2">
    <location>
        <position position="24"/>
    </location>
</feature>
<evidence type="ECO:0000313" key="3">
    <source>
        <dbReference type="Proteomes" id="UP000485058"/>
    </source>
</evidence>
<reference evidence="2 3" key="1">
    <citation type="submission" date="2020-02" db="EMBL/GenBank/DDBJ databases">
        <title>Draft genome sequence of Haematococcus lacustris strain NIES-144.</title>
        <authorList>
            <person name="Morimoto D."/>
            <person name="Nakagawa S."/>
            <person name="Yoshida T."/>
            <person name="Sawayama S."/>
        </authorList>
    </citation>
    <scope>NUCLEOTIDE SEQUENCE [LARGE SCALE GENOMIC DNA]</scope>
    <source>
        <strain evidence="2 3">NIES-144</strain>
    </source>
</reference>
<accession>A0A699YFY9</accession>
<proteinExistence type="predicted"/>
<name>A0A699YFY9_HAELA</name>
<gene>
    <name evidence="2" type="ORF">HaLaN_03318</name>
</gene>
<dbReference type="EMBL" id="BLLF01000156">
    <property type="protein sequence ID" value="GFH08371.1"/>
    <property type="molecule type" value="Genomic_DNA"/>
</dbReference>
<dbReference type="Proteomes" id="UP000485058">
    <property type="component" value="Unassembled WGS sequence"/>
</dbReference>
<dbReference type="AlphaFoldDB" id="A0A699YFY9"/>
<evidence type="ECO:0000313" key="2">
    <source>
        <dbReference type="EMBL" id="GFH08371.1"/>
    </source>
</evidence>
<comment type="caution">
    <text evidence="2">The sequence shown here is derived from an EMBL/GenBank/DDBJ whole genome shotgun (WGS) entry which is preliminary data.</text>
</comment>
<organism evidence="2 3">
    <name type="scientific">Haematococcus lacustris</name>
    <name type="common">Green alga</name>
    <name type="synonym">Haematococcus pluvialis</name>
    <dbReference type="NCBI Taxonomy" id="44745"/>
    <lineage>
        <taxon>Eukaryota</taxon>
        <taxon>Viridiplantae</taxon>
        <taxon>Chlorophyta</taxon>
        <taxon>core chlorophytes</taxon>
        <taxon>Chlorophyceae</taxon>
        <taxon>CS clade</taxon>
        <taxon>Chlamydomonadales</taxon>
        <taxon>Haematococcaceae</taxon>
        <taxon>Haematococcus</taxon>
    </lineage>
</organism>
<protein>
    <submittedName>
        <fullName evidence="2">Uncharacterized protein</fullName>
    </submittedName>
</protein>
<sequence>MQAALEYSLPPQSQGSKLTTSLLA</sequence>
<feature type="region of interest" description="Disordered" evidence="1">
    <location>
        <begin position="1"/>
        <end position="24"/>
    </location>
</feature>
<feature type="compositionally biased region" description="Polar residues" evidence="1">
    <location>
        <begin position="10"/>
        <end position="24"/>
    </location>
</feature>
<keyword evidence="3" id="KW-1185">Reference proteome</keyword>
<feature type="non-terminal residue" evidence="2">
    <location>
        <position position="1"/>
    </location>
</feature>